<dbReference type="RefSeq" id="WP_038260818.1">
    <property type="nucleotide sequence ID" value="NZ_FSRH01000001.1"/>
</dbReference>
<name>A0A069RHZ6_PEPLI</name>
<organism evidence="1 2">
    <name type="scientific">Peptoclostridium litorale DSM 5388</name>
    <dbReference type="NCBI Taxonomy" id="1121324"/>
    <lineage>
        <taxon>Bacteria</taxon>
        <taxon>Bacillati</taxon>
        <taxon>Bacillota</taxon>
        <taxon>Clostridia</taxon>
        <taxon>Peptostreptococcales</taxon>
        <taxon>Peptoclostridiaceae</taxon>
        <taxon>Peptoclostridium</taxon>
    </lineage>
</organism>
<dbReference type="Proteomes" id="UP000027946">
    <property type="component" value="Unassembled WGS sequence"/>
</dbReference>
<proteinExistence type="predicted"/>
<sequence length="63" mass="7301">MNKTIEQNEESRPYIVVDVVDNKINLSDIQNALLIETLNKRTIVSKTIPFKSILQIFSRNKNI</sequence>
<comment type="caution">
    <text evidence="1">The sequence shown here is derived from an EMBL/GenBank/DDBJ whole genome shotgun (WGS) entry which is preliminary data.</text>
</comment>
<evidence type="ECO:0000313" key="1">
    <source>
        <dbReference type="EMBL" id="KDR96433.1"/>
    </source>
</evidence>
<protein>
    <submittedName>
        <fullName evidence="1">Uncharacterized protein</fullName>
    </submittedName>
</protein>
<gene>
    <name evidence="1" type="ORF">CLIT_2c00390</name>
</gene>
<dbReference type="AlphaFoldDB" id="A0A069RHZ6"/>
<accession>A0A069RHZ6</accession>
<keyword evidence="2" id="KW-1185">Reference proteome</keyword>
<evidence type="ECO:0000313" key="2">
    <source>
        <dbReference type="Proteomes" id="UP000027946"/>
    </source>
</evidence>
<reference evidence="1 2" key="1">
    <citation type="submission" date="2014-03" db="EMBL/GenBank/DDBJ databases">
        <title>Genome sequence of Clostridium litorale W6, DSM 5388.</title>
        <authorList>
            <person name="Poehlein A."/>
            <person name="Jagirdar A."/>
            <person name="Khonsari B."/>
            <person name="Chibani C.M."/>
            <person name="Gutierrez Gutierrez D.A."/>
            <person name="Davydova E."/>
            <person name="Alghaithi H.S."/>
            <person name="Nair K.P."/>
            <person name="Dhamotharan K."/>
            <person name="Chandran L."/>
            <person name="G W."/>
            <person name="Daniel R."/>
        </authorList>
    </citation>
    <scope>NUCLEOTIDE SEQUENCE [LARGE SCALE GENOMIC DNA]</scope>
    <source>
        <strain evidence="1 2">W6</strain>
    </source>
</reference>
<dbReference type="EMBL" id="JJMM01000002">
    <property type="protein sequence ID" value="KDR96433.1"/>
    <property type="molecule type" value="Genomic_DNA"/>
</dbReference>